<protein>
    <submittedName>
        <fullName evidence="1">Uncharacterized protein</fullName>
    </submittedName>
</protein>
<proteinExistence type="predicted"/>
<accession>A0A367KXU9</accession>
<dbReference type="EMBL" id="PJQM01000048">
    <property type="protein sequence ID" value="RCI07004.1"/>
    <property type="molecule type" value="Genomic_DNA"/>
</dbReference>
<gene>
    <name evidence="1" type="ORF">CU098_013637</name>
</gene>
<dbReference type="AlphaFoldDB" id="A0A367KXU9"/>
<organism evidence="1 2">
    <name type="scientific">Rhizopus stolonifer</name>
    <name type="common">Rhizopus nigricans</name>
    <dbReference type="NCBI Taxonomy" id="4846"/>
    <lineage>
        <taxon>Eukaryota</taxon>
        <taxon>Fungi</taxon>
        <taxon>Fungi incertae sedis</taxon>
        <taxon>Mucoromycota</taxon>
        <taxon>Mucoromycotina</taxon>
        <taxon>Mucoromycetes</taxon>
        <taxon>Mucorales</taxon>
        <taxon>Mucorineae</taxon>
        <taxon>Rhizopodaceae</taxon>
        <taxon>Rhizopus</taxon>
    </lineage>
</organism>
<reference evidence="1 2" key="1">
    <citation type="journal article" date="2018" name="G3 (Bethesda)">
        <title>Phylogenetic and Phylogenomic Definition of Rhizopus Species.</title>
        <authorList>
            <person name="Gryganskyi A.P."/>
            <person name="Golan J."/>
            <person name="Dolatabadi S."/>
            <person name="Mondo S."/>
            <person name="Robb S."/>
            <person name="Idnurm A."/>
            <person name="Muszewska A."/>
            <person name="Steczkiewicz K."/>
            <person name="Masonjones S."/>
            <person name="Liao H.L."/>
            <person name="Gajdeczka M.T."/>
            <person name="Anike F."/>
            <person name="Vuek A."/>
            <person name="Anishchenko I.M."/>
            <person name="Voigt K."/>
            <person name="de Hoog G.S."/>
            <person name="Smith M.E."/>
            <person name="Heitman J."/>
            <person name="Vilgalys R."/>
            <person name="Stajich J.E."/>
        </authorList>
    </citation>
    <scope>NUCLEOTIDE SEQUENCE [LARGE SCALE GENOMIC DNA]</scope>
    <source>
        <strain evidence="1 2">LSU 92-RS-03</strain>
    </source>
</reference>
<comment type="caution">
    <text evidence="1">The sequence shown here is derived from an EMBL/GenBank/DDBJ whole genome shotgun (WGS) entry which is preliminary data.</text>
</comment>
<dbReference type="Proteomes" id="UP000253551">
    <property type="component" value="Unassembled WGS sequence"/>
</dbReference>
<dbReference type="OrthoDB" id="376826at2759"/>
<name>A0A367KXU9_RHIST</name>
<keyword evidence="2" id="KW-1185">Reference proteome</keyword>
<sequence length="223" mass="25647">MDTQDEFDSGQLEQESFLTRLTSIPLIQDSLTGAHQMAQCYPGGQKVLDYAHHMLSLSQPYLSSHDHQLLVRANDLGNKSLELIERQFPMIHQPTDELVGYIQISIFQKNRPDHLQGMDRLMKRVNDVSLSVSNTTAYQLSATVDQERQIKHMIQKQVHSESFKAIFGSAVQTMYNLTQTEFDKFHQELLKPNMSHMERIRNILVLSQTDILMPLYQKSVSSL</sequence>
<evidence type="ECO:0000313" key="2">
    <source>
        <dbReference type="Proteomes" id="UP000253551"/>
    </source>
</evidence>
<evidence type="ECO:0000313" key="1">
    <source>
        <dbReference type="EMBL" id="RCI07004.1"/>
    </source>
</evidence>